<evidence type="ECO:0000256" key="1">
    <source>
        <dbReference type="ARBA" id="ARBA00022692"/>
    </source>
</evidence>
<dbReference type="PANTHER" id="PTHR11360">
    <property type="entry name" value="MONOCARBOXYLATE TRANSPORTER"/>
    <property type="match status" value="1"/>
</dbReference>
<evidence type="ECO:0008006" key="7">
    <source>
        <dbReference type="Google" id="ProtNLM"/>
    </source>
</evidence>
<keyword evidence="2 4" id="KW-1133">Transmembrane helix</keyword>
<dbReference type="GO" id="GO:0022857">
    <property type="term" value="F:transmembrane transporter activity"/>
    <property type="evidence" value="ECO:0007669"/>
    <property type="project" value="InterPro"/>
</dbReference>
<evidence type="ECO:0000256" key="2">
    <source>
        <dbReference type="ARBA" id="ARBA00022989"/>
    </source>
</evidence>
<dbReference type="KEGG" id="dmp:FAK_16730"/>
<keyword evidence="3 4" id="KW-0472">Membrane</keyword>
<feature type="transmembrane region" description="Helical" evidence="4">
    <location>
        <begin position="112"/>
        <end position="137"/>
    </location>
</feature>
<accession>A0AAU9F2K0</accession>
<feature type="transmembrane region" description="Helical" evidence="4">
    <location>
        <begin position="149"/>
        <end position="171"/>
    </location>
</feature>
<dbReference type="RefSeq" id="WP_338606311.1">
    <property type="nucleotide sequence ID" value="NZ_AP028679.1"/>
</dbReference>
<feature type="transmembrane region" description="Helical" evidence="4">
    <location>
        <begin position="394"/>
        <end position="413"/>
    </location>
</feature>
<feature type="transmembrane region" description="Helical" evidence="4">
    <location>
        <begin position="60"/>
        <end position="78"/>
    </location>
</feature>
<feature type="transmembrane region" description="Helical" evidence="4">
    <location>
        <begin position="330"/>
        <end position="357"/>
    </location>
</feature>
<evidence type="ECO:0000313" key="5">
    <source>
        <dbReference type="EMBL" id="BEQ14607.1"/>
    </source>
</evidence>
<feature type="transmembrane region" description="Helical" evidence="4">
    <location>
        <begin position="244"/>
        <end position="263"/>
    </location>
</feature>
<evidence type="ECO:0000256" key="4">
    <source>
        <dbReference type="SAM" id="Phobius"/>
    </source>
</evidence>
<sequence>MKQSGPPVSAAAPVAGVYYGWYVVGVAFLANFASAGSQFYAFNAFMLPLCELRGWTRADINMAPIIGFACGLLGQYSYGSIISITGPRRLMALGALVSAAAFITLGQTQELWLFYLAYILLIMGNAAMSSLVANTAVSNWFVRLRGRAMGMATSGLTMAGVILPFAAYHLLHSVGLSWAFAVIGMGIACLAPLVWLVMRDSPESCGLLPDGQRPLPQENGCPKIMPQSQVPPAQLLRIASFWKVGLAYGLASAGVFAVVFQLGPRFQDLGMDGDTAMLLVALASLAGTCGKFTWGTLCDRIPPNRLTAFMFCTVGLGQIFGLVAQGPVTVGFFIVIFGFGMGGIMSTFPIISAWCFGRAAFASVYRLLGMFLGLQAVGYLLMGGSFKFTGSYDAAYLVFIFVDLAAAAVIVTVKPSAWSLDGAGN</sequence>
<reference evidence="6" key="1">
    <citation type="journal article" date="2023" name="Arch. Microbiol.">
        <title>Desulfoferula mesophilus gen. nov. sp. nov., a mesophilic sulfate-reducing bacterium isolated from a brackish lake sediment.</title>
        <authorList>
            <person name="Watanabe T."/>
            <person name="Yabe T."/>
            <person name="Tsuji J.M."/>
            <person name="Fukui M."/>
        </authorList>
    </citation>
    <scope>NUCLEOTIDE SEQUENCE [LARGE SCALE GENOMIC DNA]</scope>
    <source>
        <strain evidence="6">12FAK</strain>
    </source>
</reference>
<evidence type="ECO:0000256" key="3">
    <source>
        <dbReference type="ARBA" id="ARBA00023136"/>
    </source>
</evidence>
<dbReference type="Gene3D" id="1.20.1250.20">
    <property type="entry name" value="MFS general substrate transporter like domains"/>
    <property type="match status" value="2"/>
</dbReference>
<feature type="transmembrane region" description="Helical" evidence="4">
    <location>
        <begin position="306"/>
        <end position="324"/>
    </location>
</feature>
<dbReference type="Pfam" id="PF07690">
    <property type="entry name" value="MFS_1"/>
    <property type="match status" value="1"/>
</dbReference>
<protein>
    <recommendedName>
        <fullName evidence="7">Major facilitator superfamily (MFS) profile domain-containing protein</fullName>
    </recommendedName>
</protein>
<dbReference type="InterPro" id="IPR011701">
    <property type="entry name" value="MFS"/>
</dbReference>
<keyword evidence="1 4" id="KW-0812">Transmembrane</keyword>
<dbReference type="InterPro" id="IPR050327">
    <property type="entry name" value="Proton-linked_MCT"/>
</dbReference>
<gene>
    <name evidence="5" type="ORF">FAK_16730</name>
</gene>
<dbReference type="Proteomes" id="UP001366166">
    <property type="component" value="Chromosome"/>
</dbReference>
<keyword evidence="6" id="KW-1185">Reference proteome</keyword>
<feature type="transmembrane region" description="Helical" evidence="4">
    <location>
        <begin position="275"/>
        <end position="294"/>
    </location>
</feature>
<dbReference type="PANTHER" id="PTHR11360:SF290">
    <property type="entry name" value="MONOCARBOXYLATE MFS PERMEASE"/>
    <property type="match status" value="1"/>
</dbReference>
<feature type="transmembrane region" description="Helical" evidence="4">
    <location>
        <begin position="90"/>
        <end position="106"/>
    </location>
</feature>
<feature type="transmembrane region" description="Helical" evidence="4">
    <location>
        <begin position="21"/>
        <end position="40"/>
    </location>
</feature>
<evidence type="ECO:0000313" key="6">
    <source>
        <dbReference type="Proteomes" id="UP001366166"/>
    </source>
</evidence>
<dbReference type="AlphaFoldDB" id="A0AAU9F2K0"/>
<name>A0AAU9F2K0_9BACT</name>
<proteinExistence type="predicted"/>
<organism evidence="5 6">
    <name type="scientific">Desulfoferula mesophila</name>
    <dbReference type="NCBI Taxonomy" id="3058419"/>
    <lineage>
        <taxon>Bacteria</taxon>
        <taxon>Pseudomonadati</taxon>
        <taxon>Thermodesulfobacteriota</taxon>
        <taxon>Desulfarculia</taxon>
        <taxon>Desulfarculales</taxon>
        <taxon>Desulfarculaceae</taxon>
        <taxon>Desulfoferula</taxon>
    </lineage>
</organism>
<feature type="transmembrane region" description="Helical" evidence="4">
    <location>
        <begin position="177"/>
        <end position="198"/>
    </location>
</feature>
<feature type="transmembrane region" description="Helical" evidence="4">
    <location>
        <begin position="364"/>
        <end position="382"/>
    </location>
</feature>
<dbReference type="SUPFAM" id="SSF103473">
    <property type="entry name" value="MFS general substrate transporter"/>
    <property type="match status" value="1"/>
</dbReference>
<dbReference type="InterPro" id="IPR036259">
    <property type="entry name" value="MFS_trans_sf"/>
</dbReference>
<dbReference type="EMBL" id="AP028679">
    <property type="protein sequence ID" value="BEQ14607.1"/>
    <property type="molecule type" value="Genomic_DNA"/>
</dbReference>